<evidence type="ECO:0008006" key="4">
    <source>
        <dbReference type="Google" id="ProtNLM"/>
    </source>
</evidence>
<organism evidence="2 3">
    <name type="scientific">Tigriopus californicus</name>
    <name type="common">Marine copepod</name>
    <dbReference type="NCBI Taxonomy" id="6832"/>
    <lineage>
        <taxon>Eukaryota</taxon>
        <taxon>Metazoa</taxon>
        <taxon>Ecdysozoa</taxon>
        <taxon>Arthropoda</taxon>
        <taxon>Crustacea</taxon>
        <taxon>Multicrustacea</taxon>
        <taxon>Hexanauplia</taxon>
        <taxon>Copepoda</taxon>
        <taxon>Harpacticoida</taxon>
        <taxon>Harpacticidae</taxon>
        <taxon>Tigriopus</taxon>
    </lineage>
</organism>
<evidence type="ECO:0000313" key="3">
    <source>
        <dbReference type="Proteomes" id="UP000318571"/>
    </source>
</evidence>
<dbReference type="SFLD" id="SFLDS00003">
    <property type="entry name" value="Haloacid_Dehalogenase"/>
    <property type="match status" value="1"/>
</dbReference>
<dbReference type="InterPro" id="IPR036412">
    <property type="entry name" value="HAD-like_sf"/>
</dbReference>
<dbReference type="Proteomes" id="UP000318571">
    <property type="component" value="Chromosome 10"/>
</dbReference>
<dbReference type="SUPFAM" id="SSF56784">
    <property type="entry name" value="HAD-like"/>
    <property type="match status" value="2"/>
</dbReference>
<dbReference type="EMBL" id="VCGU01000458">
    <property type="protein sequence ID" value="TRY63491.1"/>
    <property type="molecule type" value="Genomic_DNA"/>
</dbReference>
<keyword evidence="3" id="KW-1185">Reference proteome</keyword>
<protein>
    <recommendedName>
        <fullName evidence="4">Phosphoglycolate phosphatase</fullName>
    </recommendedName>
</protein>
<dbReference type="NCBIfam" id="TIGR01460">
    <property type="entry name" value="HAD-SF-IIA"/>
    <property type="match status" value="1"/>
</dbReference>
<keyword evidence="1" id="KW-0378">Hydrolase</keyword>
<reference evidence="2 3" key="1">
    <citation type="journal article" date="2018" name="Nat. Ecol. Evol.">
        <title>Genomic signatures of mitonuclear coevolution across populations of Tigriopus californicus.</title>
        <authorList>
            <person name="Barreto F.S."/>
            <person name="Watson E.T."/>
            <person name="Lima T.G."/>
            <person name="Willett C.S."/>
            <person name="Edmands S."/>
            <person name="Li W."/>
            <person name="Burton R.S."/>
        </authorList>
    </citation>
    <scope>NUCLEOTIDE SEQUENCE [LARGE SCALE GENOMIC DNA]</scope>
    <source>
        <strain evidence="2 3">San Diego</strain>
    </source>
</reference>
<evidence type="ECO:0000256" key="1">
    <source>
        <dbReference type="ARBA" id="ARBA00022801"/>
    </source>
</evidence>
<dbReference type="AlphaFoldDB" id="A0A553NDG5"/>
<dbReference type="Pfam" id="PF13344">
    <property type="entry name" value="Hydrolase_6"/>
    <property type="match status" value="2"/>
</dbReference>
<dbReference type="PANTHER" id="PTHR19288">
    <property type="entry name" value="4-NITROPHENYLPHOSPHATASE-RELATED"/>
    <property type="match status" value="1"/>
</dbReference>
<dbReference type="SFLD" id="SFLDG01139">
    <property type="entry name" value="C2.A:_Pyridoxal_Phosphate_Phos"/>
    <property type="match status" value="1"/>
</dbReference>
<name>A0A553NDG5_TIGCA</name>
<gene>
    <name evidence="2" type="ORF">TCAL_00819</name>
</gene>
<evidence type="ECO:0000313" key="2">
    <source>
        <dbReference type="EMBL" id="TRY63491.1"/>
    </source>
</evidence>
<dbReference type="STRING" id="6832.A0A553NDG5"/>
<dbReference type="OMA" id="MVGTGCH"/>
<proteinExistence type="predicted"/>
<comment type="caution">
    <text evidence="2">The sequence shown here is derived from an EMBL/GenBank/DDBJ whole genome shotgun (WGS) entry which is preliminary data.</text>
</comment>
<dbReference type="GO" id="GO:0016791">
    <property type="term" value="F:phosphatase activity"/>
    <property type="evidence" value="ECO:0007669"/>
    <property type="project" value="InterPro"/>
</dbReference>
<dbReference type="PANTHER" id="PTHR19288:SF93">
    <property type="entry name" value="FI11325P-RELATED"/>
    <property type="match status" value="1"/>
</dbReference>
<dbReference type="InterPro" id="IPR006349">
    <property type="entry name" value="PGP_euk"/>
</dbReference>
<dbReference type="GO" id="GO:0005737">
    <property type="term" value="C:cytoplasm"/>
    <property type="evidence" value="ECO:0007669"/>
    <property type="project" value="TreeGrafter"/>
</dbReference>
<dbReference type="InterPro" id="IPR023214">
    <property type="entry name" value="HAD_sf"/>
</dbReference>
<dbReference type="NCBIfam" id="TIGR01452">
    <property type="entry name" value="PGP_euk"/>
    <property type="match status" value="1"/>
</dbReference>
<accession>A0A553NDG5</accession>
<dbReference type="InterPro" id="IPR006357">
    <property type="entry name" value="HAD-SF_hydro_IIA"/>
</dbReference>
<dbReference type="Gene3D" id="3.40.50.1000">
    <property type="entry name" value="HAD superfamily/HAD-like"/>
    <property type="match status" value="5"/>
</dbReference>
<dbReference type="Pfam" id="PF13242">
    <property type="entry name" value="Hydrolase_like"/>
    <property type="match status" value="2"/>
</dbReference>
<dbReference type="SFLD" id="SFLDF00039">
    <property type="entry name" value="phosphoglycolate_phosphatase_2"/>
    <property type="match status" value="1"/>
</dbReference>
<sequence>MTMKVCQNLVDLDPAGIKTFFDSFDTVLCDCDGVLWLSQEAIPGSPEAIRLLKSLGKRVIFVTNNSNRTRNEYAIKFKNLGYEDITKADIIQAGFLTAAYLHEKHFSKKVYVIGEDGLESELQELGISYINQRDDPLPDGWNEDKIRETLDNLDPDVNCVMVGFDPNFSYMKMLKACNYIQRSPDCHFVVSDVDGTFPAKKNLLLPGTGPMVSAIKTITGREPTVCGKPNPFVFETIQRIFPEVVGERTIMIGDRANSDILLGNRCGLKTLMVGTGCHNMEHIQQWQTSGQDDLVANFYVESLGKIISSHIMSGYPQTCQELAKLSPAEVQKFMDSFDTVMTDCDGVLWMGDRAFDGAAKMICKFRELGKKVFFCTNNSTKSRADYVEKCKKLGFGGNKDEIIGTSYLAATYLKDMNYKGTVYVVGTNGVKDELDEVGIPCIGIGNCEPLVKVDEQFVIRNFVPRSDVKAVIASFVLNFHYGQMVEAFHYLKNPDCLFLATEGDEQIPGCWPNGLRTIIPGNPRPDPMPDQWSLDKMAEIASKVGPEVQCVIAAFDNLISYVKLMKAVSVLSRPNSVFVATNTDEQFPFSSSCILPGTGSMVAAIAASAEREPVVMGKPSPMMFEVVQKHHPEVNPKRTLMIGDRANTDILLGKNCNLYTLMVGTGCHSLANIREWEKSDDLKTKRLVADFYLDKLADLYGLLQ</sequence>